<evidence type="ECO:0000313" key="1">
    <source>
        <dbReference type="EMBL" id="RSL40932.1"/>
    </source>
</evidence>
<keyword evidence="2" id="KW-1185">Reference proteome</keyword>
<dbReference type="AlphaFoldDB" id="A0A428NJQ6"/>
<accession>A0A428NJQ6</accession>
<evidence type="ECO:0000313" key="2">
    <source>
        <dbReference type="Proteomes" id="UP000288168"/>
    </source>
</evidence>
<gene>
    <name evidence="1" type="ORF">CEP54_015970</name>
</gene>
<proteinExistence type="predicted"/>
<reference evidence="1 2" key="1">
    <citation type="submission" date="2017-06" db="EMBL/GenBank/DDBJ databases">
        <title>Comparative genomic analysis of Ambrosia Fusariam Clade fungi.</title>
        <authorList>
            <person name="Stajich J.E."/>
            <person name="Carrillo J."/>
            <person name="Kijimoto T."/>
            <person name="Eskalen A."/>
            <person name="O'Donnell K."/>
            <person name="Kasson M."/>
        </authorList>
    </citation>
    <scope>NUCLEOTIDE SEQUENCE [LARGE SCALE GENOMIC DNA]</scope>
    <source>
        <strain evidence="1 2">NRRL62584</strain>
    </source>
</reference>
<organism evidence="1 2">
    <name type="scientific">Fusarium duplospermum</name>
    <dbReference type="NCBI Taxonomy" id="1325734"/>
    <lineage>
        <taxon>Eukaryota</taxon>
        <taxon>Fungi</taxon>
        <taxon>Dikarya</taxon>
        <taxon>Ascomycota</taxon>
        <taxon>Pezizomycotina</taxon>
        <taxon>Sordariomycetes</taxon>
        <taxon>Hypocreomycetidae</taxon>
        <taxon>Hypocreales</taxon>
        <taxon>Nectriaceae</taxon>
        <taxon>Fusarium</taxon>
        <taxon>Fusarium solani species complex</taxon>
    </lineage>
</organism>
<protein>
    <submittedName>
        <fullName evidence="1">Uncharacterized protein</fullName>
    </submittedName>
</protein>
<comment type="caution">
    <text evidence="1">The sequence shown here is derived from an EMBL/GenBank/DDBJ whole genome shotgun (WGS) entry which is preliminary data.</text>
</comment>
<dbReference type="Proteomes" id="UP000288168">
    <property type="component" value="Unassembled WGS sequence"/>
</dbReference>
<sequence length="66" mass="7355">MFLTVTGLKDGSRTELPRGALTDATNQVSFELEQSFRLRSSLITLEPLVCMRDRPTGSYYDTRGVG</sequence>
<dbReference type="EMBL" id="NKCI01000455">
    <property type="protein sequence ID" value="RSL40932.1"/>
    <property type="molecule type" value="Genomic_DNA"/>
</dbReference>
<name>A0A428NJQ6_9HYPO</name>